<dbReference type="InterPro" id="IPR057670">
    <property type="entry name" value="SH3_retrovirus"/>
</dbReference>
<dbReference type="PANTHER" id="PTHR42648:SF32">
    <property type="entry name" value="RIBONUCLEASE H-LIKE DOMAIN, GAG-PRE-INTEGRASE DOMAIN PROTEIN-RELATED"/>
    <property type="match status" value="1"/>
</dbReference>
<feature type="compositionally biased region" description="Basic and acidic residues" evidence="1">
    <location>
        <begin position="452"/>
        <end position="463"/>
    </location>
</feature>
<dbReference type="InterPro" id="IPR001584">
    <property type="entry name" value="Integrase_cat-core"/>
</dbReference>
<feature type="domain" description="Integrase catalytic" evidence="2">
    <location>
        <begin position="214"/>
        <end position="378"/>
    </location>
</feature>
<evidence type="ECO:0000313" key="4">
    <source>
        <dbReference type="Proteomes" id="UP001151760"/>
    </source>
</evidence>
<feature type="region of interest" description="Disordered" evidence="1">
    <location>
        <begin position="132"/>
        <end position="156"/>
    </location>
</feature>
<dbReference type="EMBL" id="BQNB010014918">
    <property type="protein sequence ID" value="GJT33915.1"/>
    <property type="molecule type" value="Genomic_DNA"/>
</dbReference>
<reference evidence="3" key="1">
    <citation type="journal article" date="2022" name="Int. J. Mol. Sci.">
        <title>Draft Genome of Tanacetum Coccineum: Genomic Comparison of Closely Related Tanacetum-Family Plants.</title>
        <authorList>
            <person name="Yamashiro T."/>
            <person name="Shiraishi A."/>
            <person name="Nakayama K."/>
            <person name="Satake H."/>
        </authorList>
    </citation>
    <scope>NUCLEOTIDE SEQUENCE</scope>
</reference>
<evidence type="ECO:0000313" key="3">
    <source>
        <dbReference type="EMBL" id="GJT33915.1"/>
    </source>
</evidence>
<comment type="caution">
    <text evidence="3">The sequence shown here is derived from an EMBL/GenBank/DDBJ whole genome shotgun (WGS) entry which is preliminary data.</text>
</comment>
<dbReference type="Pfam" id="PF25597">
    <property type="entry name" value="SH3_retrovirus"/>
    <property type="match status" value="1"/>
</dbReference>
<organism evidence="3 4">
    <name type="scientific">Tanacetum coccineum</name>
    <dbReference type="NCBI Taxonomy" id="301880"/>
    <lineage>
        <taxon>Eukaryota</taxon>
        <taxon>Viridiplantae</taxon>
        <taxon>Streptophyta</taxon>
        <taxon>Embryophyta</taxon>
        <taxon>Tracheophyta</taxon>
        <taxon>Spermatophyta</taxon>
        <taxon>Magnoliopsida</taxon>
        <taxon>eudicotyledons</taxon>
        <taxon>Gunneridae</taxon>
        <taxon>Pentapetalae</taxon>
        <taxon>asterids</taxon>
        <taxon>campanulids</taxon>
        <taxon>Asterales</taxon>
        <taxon>Asteraceae</taxon>
        <taxon>Asteroideae</taxon>
        <taxon>Anthemideae</taxon>
        <taxon>Anthemidinae</taxon>
        <taxon>Tanacetum</taxon>
    </lineage>
</organism>
<evidence type="ECO:0000256" key="1">
    <source>
        <dbReference type="SAM" id="MobiDB-lite"/>
    </source>
</evidence>
<name>A0ABQ5D3L6_9ASTR</name>
<dbReference type="InterPro" id="IPR036397">
    <property type="entry name" value="RNaseH_sf"/>
</dbReference>
<protein>
    <submittedName>
        <fullName evidence="3">Retrovirus-related pol polyprotein from transposon TNT 1-94</fullName>
    </submittedName>
</protein>
<feature type="compositionally biased region" description="Polar residues" evidence="1">
    <location>
        <begin position="433"/>
        <end position="447"/>
    </location>
</feature>
<dbReference type="PROSITE" id="PS50994">
    <property type="entry name" value="INTEGRASE"/>
    <property type="match status" value="1"/>
</dbReference>
<dbReference type="InterPro" id="IPR039537">
    <property type="entry name" value="Retrotran_Ty1/copia-like"/>
</dbReference>
<reference evidence="3" key="2">
    <citation type="submission" date="2022-01" db="EMBL/GenBank/DDBJ databases">
        <authorList>
            <person name="Yamashiro T."/>
            <person name="Shiraishi A."/>
            <person name="Satake H."/>
            <person name="Nakayama K."/>
        </authorList>
    </citation>
    <scope>NUCLEOTIDE SEQUENCE</scope>
</reference>
<feature type="region of interest" description="Disordered" evidence="1">
    <location>
        <begin position="433"/>
        <end position="463"/>
    </location>
</feature>
<dbReference type="CDD" id="cd09272">
    <property type="entry name" value="RNase_HI_RT_Ty1"/>
    <property type="match status" value="1"/>
</dbReference>
<dbReference type="PANTHER" id="PTHR42648">
    <property type="entry name" value="TRANSPOSASE, PUTATIVE-RELATED"/>
    <property type="match status" value="1"/>
</dbReference>
<dbReference type="SUPFAM" id="SSF53098">
    <property type="entry name" value="Ribonuclease H-like"/>
    <property type="match status" value="1"/>
</dbReference>
<gene>
    <name evidence="3" type="ORF">Tco_0924334</name>
</gene>
<keyword evidence="4" id="KW-1185">Reference proteome</keyword>
<dbReference type="Proteomes" id="UP001151760">
    <property type="component" value="Unassembled WGS sequence"/>
</dbReference>
<accession>A0ABQ5D3L6</accession>
<evidence type="ECO:0000259" key="2">
    <source>
        <dbReference type="PROSITE" id="PS50994"/>
    </source>
</evidence>
<dbReference type="InterPro" id="IPR012337">
    <property type="entry name" value="RNaseH-like_sf"/>
</dbReference>
<proteinExistence type="predicted"/>
<dbReference type="Gene3D" id="3.30.420.10">
    <property type="entry name" value="Ribonuclease H-like superfamily/Ribonuclease H"/>
    <property type="match status" value="1"/>
</dbReference>
<sequence length="895" mass="101817">MAYTSNSLGSDTDVQSCSKNYVKTYEKLQKQFDEQRQTLSKANLDIIAYQLGLESVEAQLVVHQKNEDVYKENIAVLEFEVKDKKMSRVESVRPSGVIIEDWVSDDDEDIFQSNDLQATDKPSFKRIEFTNARNESVKPKQAKKPRTITQNPKVDRRDWNGKMTQKLALGFGFTKKAYFVCGSYSHLIKDSDFHEKRMAKKSVLKNMGKNSGQREIRPVWNNTQRINHQNKFVPSAVLTRSGRVPVSAAKQSSFRAAESTSAVKQVNTATHTNRVNVSKLRTNAFQKSNSPIRREMNEFCGLKRIKREFSVARTPQQNGVAERKNKTLIEAARTMLADSLLPTVFWAEAVNTACYVLNRVLVTKPHNKTPYELIIGRPPSISFMRPFGCLVTILNTLDPLGKFDGKAEEGFLVGYSINSKAFRVFNSQKNQKITAGNQTNKNASPQEANDDTGLKKSVDDRLSEEKNVSTQQYDCVSHYDGLLSLQAIRAQMNRIKMIQMMDQEKEAKEQSDTVRKEFEAQCNRQNLSGRTTKASSTNSFNTVSTPVNAAVHQELLMMLDHHLFLLVESFLDESSHSLNIFQIKQSERGISINQEKYVKDLLKKYDINGSSVKIPMVPPNNLGPDLNGKAINETQYRGIDLKGYLDFDYAGCNMDKKSTSAEAEYVAAAGCCANILWMKSQLTNYDIIYEKVPIFCDNTNHIMKGNIELHFIPTQYQLADIFNKPLDEPTFKRLIIELDQGTPIPYDLVPQVDYESSQIHFKDNNEVALIYPEHPNKEHFKIVDDFVSKCCLREAFIRTLTQYKEYLTKFWYIAFVVEKSNRVWFSIPSEGIKGEVGVTSSRNVIGENYLAHSRNYKAIPSIETIREWFPTIGYSGTIKAKGTLKRLSFLLDEGL</sequence>